<dbReference type="KEGG" id="gfl:GRFL_2188"/>
<feature type="domain" description="Outer membrane protein beta-barrel" evidence="1">
    <location>
        <begin position="18"/>
        <end position="168"/>
    </location>
</feature>
<protein>
    <recommendedName>
        <fullName evidence="1">Outer membrane protein beta-barrel domain-containing protein</fullName>
    </recommendedName>
</protein>
<proteinExistence type="predicted"/>
<dbReference type="SUPFAM" id="SSF56925">
    <property type="entry name" value="OMPA-like"/>
    <property type="match status" value="1"/>
</dbReference>
<dbReference type="Pfam" id="PF13568">
    <property type="entry name" value="OMP_b-brl_2"/>
    <property type="match status" value="1"/>
</dbReference>
<dbReference type="RefSeq" id="WP_083644627.1">
    <property type="nucleotide sequence ID" value="NZ_AMRU01000009.1"/>
</dbReference>
<evidence type="ECO:0000259" key="1">
    <source>
        <dbReference type="Pfam" id="PF13568"/>
    </source>
</evidence>
<reference evidence="2 3" key="1">
    <citation type="submission" date="2016-07" db="EMBL/GenBank/DDBJ databases">
        <title>Multi-omics approach to identify versatile polysaccharide utilization systems of a marine flavobacterium Gramella flava.</title>
        <authorList>
            <person name="Tang K."/>
        </authorList>
    </citation>
    <scope>NUCLEOTIDE SEQUENCE [LARGE SCALE GENOMIC DNA]</scope>
    <source>
        <strain evidence="2 3">JLT2011</strain>
    </source>
</reference>
<evidence type="ECO:0000313" key="2">
    <source>
        <dbReference type="EMBL" id="APU68912.1"/>
    </source>
</evidence>
<keyword evidence="3" id="KW-1185">Reference proteome</keyword>
<sequence length="210" mass="23951">MKRVLLLIFLLIFAYKTNAQSFPGDVTISPQAGVSLSTYFTSKSGFDPRIASTGGIIIEYYFTRVWSLRSGFIYDQMGVRDNLGYTQKLDYVTVPINANWHFGNRNNFYLNFGPAVSLLLDGRAENDQGDIIVLTDDTGAKFQEYDLGVTLGIGYKFYIDRKTQLFLDYQGFGSIWNIVENLPYDVRNSRNAFNIGVVFTMDPMKGFRRR</sequence>
<dbReference type="STRING" id="1229726.GRFL_2188"/>
<evidence type="ECO:0000313" key="3">
    <source>
        <dbReference type="Proteomes" id="UP000186230"/>
    </source>
</evidence>
<dbReference type="AlphaFoldDB" id="A0A1L7I729"/>
<dbReference type="EMBL" id="CP016359">
    <property type="protein sequence ID" value="APU68912.1"/>
    <property type="molecule type" value="Genomic_DNA"/>
</dbReference>
<dbReference type="InterPro" id="IPR011250">
    <property type="entry name" value="OMP/PagP_B-barrel"/>
</dbReference>
<dbReference type="InterPro" id="IPR025665">
    <property type="entry name" value="Beta-barrel_OMP_2"/>
</dbReference>
<organism evidence="2 3">
    <name type="scientific">Christiangramia flava JLT2011</name>
    <dbReference type="NCBI Taxonomy" id="1229726"/>
    <lineage>
        <taxon>Bacteria</taxon>
        <taxon>Pseudomonadati</taxon>
        <taxon>Bacteroidota</taxon>
        <taxon>Flavobacteriia</taxon>
        <taxon>Flavobacteriales</taxon>
        <taxon>Flavobacteriaceae</taxon>
        <taxon>Christiangramia</taxon>
    </lineage>
</organism>
<dbReference type="OrthoDB" id="947434at2"/>
<dbReference type="Proteomes" id="UP000186230">
    <property type="component" value="Chromosome"/>
</dbReference>
<dbReference type="Gene3D" id="2.40.160.20">
    <property type="match status" value="1"/>
</dbReference>
<accession>A0A1L7I729</accession>
<name>A0A1L7I729_9FLAO</name>
<gene>
    <name evidence="2" type="ORF">GRFL_2188</name>
</gene>